<proteinExistence type="predicted"/>
<feature type="transmembrane region" description="Helical" evidence="2">
    <location>
        <begin position="165"/>
        <end position="188"/>
    </location>
</feature>
<comment type="caution">
    <text evidence="4">The sequence shown here is derived from an EMBL/GenBank/DDBJ whole genome shotgun (WGS) entry which is preliminary data.</text>
</comment>
<evidence type="ECO:0000313" key="5">
    <source>
        <dbReference type="Proteomes" id="UP000467700"/>
    </source>
</evidence>
<feature type="transmembrane region" description="Helical" evidence="2">
    <location>
        <begin position="209"/>
        <end position="233"/>
    </location>
</feature>
<dbReference type="Proteomes" id="UP000467700">
    <property type="component" value="Unassembled WGS sequence"/>
</dbReference>
<dbReference type="OrthoDB" id="3183258at2759"/>
<protein>
    <recommendedName>
        <fullName evidence="3">DUF6534 domain-containing protein</fullName>
    </recommendedName>
</protein>
<dbReference type="PANTHER" id="PTHR40465">
    <property type="entry name" value="CHROMOSOME 1, WHOLE GENOME SHOTGUN SEQUENCE"/>
    <property type="match status" value="1"/>
</dbReference>
<feature type="region of interest" description="Disordered" evidence="1">
    <location>
        <begin position="325"/>
        <end position="362"/>
    </location>
</feature>
<dbReference type="InterPro" id="IPR045339">
    <property type="entry name" value="DUF6534"/>
</dbReference>
<accession>A0A8S0XLE9</accession>
<keyword evidence="2" id="KW-0472">Membrane</keyword>
<organism evidence="4 5">
    <name type="scientific">Cyclocybe aegerita</name>
    <name type="common">Black poplar mushroom</name>
    <name type="synonym">Agrocybe aegerita</name>
    <dbReference type="NCBI Taxonomy" id="1973307"/>
    <lineage>
        <taxon>Eukaryota</taxon>
        <taxon>Fungi</taxon>
        <taxon>Dikarya</taxon>
        <taxon>Basidiomycota</taxon>
        <taxon>Agaricomycotina</taxon>
        <taxon>Agaricomycetes</taxon>
        <taxon>Agaricomycetidae</taxon>
        <taxon>Agaricales</taxon>
        <taxon>Agaricineae</taxon>
        <taxon>Bolbitiaceae</taxon>
        <taxon>Cyclocybe</taxon>
    </lineage>
</organism>
<keyword evidence="5" id="KW-1185">Reference proteome</keyword>
<reference evidence="4 5" key="1">
    <citation type="submission" date="2020-01" db="EMBL/GenBank/DDBJ databases">
        <authorList>
            <person name="Gupta K D."/>
        </authorList>
    </citation>
    <scope>NUCLEOTIDE SEQUENCE [LARGE SCALE GENOMIC DNA]</scope>
</reference>
<feature type="transmembrane region" description="Helical" evidence="2">
    <location>
        <begin position="54"/>
        <end position="75"/>
    </location>
</feature>
<evidence type="ECO:0000259" key="3">
    <source>
        <dbReference type="Pfam" id="PF20152"/>
    </source>
</evidence>
<evidence type="ECO:0000256" key="1">
    <source>
        <dbReference type="SAM" id="MobiDB-lite"/>
    </source>
</evidence>
<dbReference type="PANTHER" id="PTHR40465:SF1">
    <property type="entry name" value="DUF6534 DOMAIN-CONTAINING PROTEIN"/>
    <property type="match status" value="1"/>
</dbReference>
<evidence type="ECO:0000256" key="2">
    <source>
        <dbReference type="SAM" id="Phobius"/>
    </source>
</evidence>
<gene>
    <name evidence="4" type="ORF">AAE3_LOCUS7719</name>
</gene>
<feature type="domain" description="DUF6534" evidence="3">
    <location>
        <begin position="172"/>
        <end position="262"/>
    </location>
</feature>
<dbReference type="EMBL" id="CACVBS010000049">
    <property type="protein sequence ID" value="CAA7265493.1"/>
    <property type="molecule type" value="Genomic_DNA"/>
</dbReference>
<keyword evidence="2" id="KW-0812">Transmembrane</keyword>
<feature type="transmembrane region" description="Helical" evidence="2">
    <location>
        <begin position="20"/>
        <end position="42"/>
    </location>
</feature>
<name>A0A8S0XLE9_CYCAE</name>
<evidence type="ECO:0000313" key="4">
    <source>
        <dbReference type="EMBL" id="CAA7265493.1"/>
    </source>
</evidence>
<keyword evidence="2" id="KW-1133">Transmembrane helix</keyword>
<feature type="transmembrane region" description="Helical" evidence="2">
    <location>
        <begin position="95"/>
        <end position="118"/>
    </location>
</feature>
<dbReference type="AlphaFoldDB" id="A0A8S0XLE9"/>
<dbReference type="Pfam" id="PF20152">
    <property type="entry name" value="DUF6534"/>
    <property type="match status" value="1"/>
</dbReference>
<feature type="transmembrane region" description="Helical" evidence="2">
    <location>
        <begin position="125"/>
        <end position="145"/>
    </location>
</feature>
<sequence length="362" mass="40911">MSVISPISLKGPAEVAHGWMFIGFTVNILLLGVMITQVYLYYAQYKTDKPWIRTFVAVLFLADIVNSIFVFIYLYRSLITFFGDEEFLSKADWLFATDPATTGIIASAVQLFFAWRVFVLTKTWVYTAVIVLLSLAGGISAIITAVEVGRTPKFVDFQNFKSVVIIWLAAEALGDVVITSVLVWHLLTTHPSRKHKTGFQRSDMMVDRIIRITVQTGLLTMIVASLDLLFFLIDPTGTHLLFNFPLAKLYSNSLMSSLNSRRGWKYSGNTSGMESRSEGQVNTTGAIQQRNLHVSSKKPNDMIVLDPTRTHPEVFVHVESHEMRDVQGGQRFDDKPRTLHSETSVEKSVEERWTTDKKSQWS</sequence>